<dbReference type="AlphaFoldDB" id="A0A7C0ZDM5"/>
<evidence type="ECO:0000313" key="3">
    <source>
        <dbReference type="EMBL" id="HDI82441.1"/>
    </source>
</evidence>
<feature type="domain" description="Glycosyltransferase subfamily 4-like N-terminal" evidence="2">
    <location>
        <begin position="21"/>
        <end position="180"/>
    </location>
</feature>
<feature type="non-terminal residue" evidence="3">
    <location>
        <position position="226"/>
    </location>
</feature>
<dbReference type="Proteomes" id="UP000885847">
    <property type="component" value="Unassembled WGS sequence"/>
</dbReference>
<proteinExistence type="predicted"/>
<reference evidence="3" key="1">
    <citation type="journal article" date="2020" name="mSystems">
        <title>Genome- and Community-Level Interaction Insights into Carbon Utilization and Element Cycling Functions of Hydrothermarchaeota in Hydrothermal Sediment.</title>
        <authorList>
            <person name="Zhou Z."/>
            <person name="Liu Y."/>
            <person name="Xu W."/>
            <person name="Pan J."/>
            <person name="Luo Z.H."/>
            <person name="Li M."/>
        </authorList>
    </citation>
    <scope>NUCLEOTIDE SEQUENCE [LARGE SCALE GENOMIC DNA]</scope>
    <source>
        <strain evidence="3">HyVt-102</strain>
    </source>
</reference>
<dbReference type="PANTHER" id="PTHR46401">
    <property type="entry name" value="GLYCOSYLTRANSFERASE WBBK-RELATED"/>
    <property type="match status" value="1"/>
</dbReference>
<dbReference type="SUPFAM" id="SSF53756">
    <property type="entry name" value="UDP-Glycosyltransferase/glycogen phosphorylase"/>
    <property type="match status" value="1"/>
</dbReference>
<dbReference type="EMBL" id="DQWE01000062">
    <property type="protein sequence ID" value="HDI82441.1"/>
    <property type="molecule type" value="Genomic_DNA"/>
</dbReference>
<dbReference type="InterPro" id="IPR028098">
    <property type="entry name" value="Glyco_trans_4-like_N"/>
</dbReference>
<evidence type="ECO:0000259" key="2">
    <source>
        <dbReference type="Pfam" id="PF13439"/>
    </source>
</evidence>
<dbReference type="Gene3D" id="3.40.50.2000">
    <property type="entry name" value="Glycogen Phosphorylase B"/>
    <property type="match status" value="2"/>
</dbReference>
<accession>A0A7C0ZDM5</accession>
<name>A0A7C0ZDM5_UNCW3</name>
<dbReference type="PANTHER" id="PTHR46401:SF2">
    <property type="entry name" value="GLYCOSYLTRANSFERASE WBBK-RELATED"/>
    <property type="match status" value="1"/>
</dbReference>
<dbReference type="CDD" id="cd03801">
    <property type="entry name" value="GT4_PimA-like"/>
    <property type="match status" value="1"/>
</dbReference>
<organism evidence="3">
    <name type="scientific">candidate division WOR-3 bacterium</name>
    <dbReference type="NCBI Taxonomy" id="2052148"/>
    <lineage>
        <taxon>Bacteria</taxon>
        <taxon>Bacteria division WOR-3</taxon>
    </lineage>
</organism>
<dbReference type="GO" id="GO:0009103">
    <property type="term" value="P:lipopolysaccharide biosynthetic process"/>
    <property type="evidence" value="ECO:0007669"/>
    <property type="project" value="TreeGrafter"/>
</dbReference>
<dbReference type="GO" id="GO:0016757">
    <property type="term" value="F:glycosyltransferase activity"/>
    <property type="evidence" value="ECO:0007669"/>
    <property type="project" value="TreeGrafter"/>
</dbReference>
<comment type="caution">
    <text evidence="3">The sequence shown here is derived from an EMBL/GenBank/DDBJ whole genome shotgun (WGS) entry which is preliminary data.</text>
</comment>
<sequence>MKKSYRILIINWQDIMNPLSGGAEVHLFEIFSRLSDRYEIYLLCDSFEGAEPEETIDGIHIHRRGLRNTFNFIVPSSFKELNRRYNFDLVIEDLNKIPFFGRFYIPTKRLGIVHHLFGRVIYQETDLLSGTYVYFTERLIPKFYRDIPMVCVSKSTAEELIGMGIPEKNIYVVYNGVDFEKYRPVKKSESPLIVSVGRIKKYKRLDVLIDAMRILKSKNTKVRLEI</sequence>
<keyword evidence="1" id="KW-0808">Transferase</keyword>
<gene>
    <name evidence="3" type="ORF">ENF18_01455</name>
</gene>
<evidence type="ECO:0000256" key="1">
    <source>
        <dbReference type="ARBA" id="ARBA00022679"/>
    </source>
</evidence>
<protein>
    <recommendedName>
        <fullName evidence="2">Glycosyltransferase subfamily 4-like N-terminal domain-containing protein</fullName>
    </recommendedName>
</protein>
<dbReference type="Pfam" id="PF13439">
    <property type="entry name" value="Glyco_transf_4"/>
    <property type="match status" value="1"/>
</dbReference>